<dbReference type="Proteomes" id="UP000278983">
    <property type="component" value="Unassembled WGS sequence"/>
</dbReference>
<dbReference type="Gene3D" id="1.20.1530.10">
    <property type="entry name" value="Na+/H+ antiporter like domain"/>
    <property type="match status" value="1"/>
</dbReference>
<evidence type="ECO:0000313" key="2">
    <source>
        <dbReference type="EMBL" id="RUL59820.1"/>
    </source>
</evidence>
<dbReference type="GO" id="GO:0006885">
    <property type="term" value="P:regulation of pH"/>
    <property type="evidence" value="ECO:0007669"/>
    <property type="project" value="InterPro"/>
</dbReference>
<keyword evidence="1" id="KW-0472">Membrane</keyword>
<reference evidence="2 3" key="1">
    <citation type="submission" date="2018-12" db="EMBL/GenBank/DDBJ databases">
        <title>Genome sequencing of Prevotella sp. KCOM 3155 (= JS262).</title>
        <authorList>
            <person name="Kook J.-K."/>
            <person name="Park S.-N."/>
            <person name="Lim Y.K."/>
        </authorList>
    </citation>
    <scope>NUCLEOTIDE SEQUENCE [LARGE SCALE GENOMIC DNA]</scope>
    <source>
        <strain evidence="2 3">KCOM 3155</strain>
    </source>
</reference>
<feature type="transmembrane region" description="Helical" evidence="1">
    <location>
        <begin position="28"/>
        <end position="46"/>
    </location>
</feature>
<name>A0A432LLX3_9BACT</name>
<keyword evidence="3" id="KW-1185">Reference proteome</keyword>
<protein>
    <submittedName>
        <fullName evidence="2">Uncharacterized protein</fullName>
    </submittedName>
</protein>
<evidence type="ECO:0000256" key="1">
    <source>
        <dbReference type="SAM" id="Phobius"/>
    </source>
</evidence>
<evidence type="ECO:0000313" key="3">
    <source>
        <dbReference type="Proteomes" id="UP000278983"/>
    </source>
</evidence>
<keyword evidence="1" id="KW-0812">Transmembrane</keyword>
<accession>A0A432LLX3</accession>
<organism evidence="2 3">
    <name type="scientific">Prevotella koreensis</name>
    <dbReference type="NCBI Taxonomy" id="2490854"/>
    <lineage>
        <taxon>Bacteria</taxon>
        <taxon>Pseudomonadati</taxon>
        <taxon>Bacteroidota</taxon>
        <taxon>Bacteroidia</taxon>
        <taxon>Bacteroidales</taxon>
        <taxon>Prevotellaceae</taxon>
        <taxon>Prevotella</taxon>
    </lineage>
</organism>
<dbReference type="GO" id="GO:0006814">
    <property type="term" value="P:sodium ion transport"/>
    <property type="evidence" value="ECO:0007669"/>
    <property type="project" value="InterPro"/>
</dbReference>
<dbReference type="RefSeq" id="WP_126678923.1">
    <property type="nucleotide sequence ID" value="NZ_RYYU01000001.1"/>
</dbReference>
<keyword evidence="1" id="KW-1133">Transmembrane helix</keyword>
<sequence length="63" mass="7418">MRENYQKNIENRLIIPTMQFLQREKSSGIVLAVFVILALILANSPLREEYSHLLECHFGFRLI</sequence>
<dbReference type="GO" id="GO:0016020">
    <property type="term" value="C:membrane"/>
    <property type="evidence" value="ECO:0007669"/>
    <property type="project" value="InterPro"/>
</dbReference>
<dbReference type="InterPro" id="IPR004670">
    <property type="entry name" value="NhaA"/>
</dbReference>
<dbReference type="Pfam" id="PF06965">
    <property type="entry name" value="Na_H_antiport_1"/>
    <property type="match status" value="1"/>
</dbReference>
<dbReference type="InterPro" id="IPR023171">
    <property type="entry name" value="Na/H_antiporter_dom_sf"/>
</dbReference>
<dbReference type="AlphaFoldDB" id="A0A432LLX3"/>
<dbReference type="EMBL" id="RYYU01000001">
    <property type="protein sequence ID" value="RUL59820.1"/>
    <property type="molecule type" value="Genomic_DNA"/>
</dbReference>
<gene>
    <name evidence="2" type="ORF">EHV08_08655</name>
</gene>
<comment type="caution">
    <text evidence="2">The sequence shown here is derived from an EMBL/GenBank/DDBJ whole genome shotgun (WGS) entry which is preliminary data.</text>
</comment>
<proteinExistence type="predicted"/>